<proteinExistence type="inferred from homology"/>
<accession>F0WLK4</accession>
<dbReference type="SUPFAM" id="SSF56300">
    <property type="entry name" value="Metallo-dependent phosphatases"/>
    <property type="match status" value="1"/>
</dbReference>
<dbReference type="EMBL" id="FR824191">
    <property type="protein sequence ID" value="CCA22168.1"/>
    <property type="molecule type" value="Genomic_DNA"/>
</dbReference>
<feature type="domain" description="Lariat debranching enzyme C-terminal" evidence="13">
    <location>
        <begin position="305"/>
        <end position="451"/>
    </location>
</feature>
<comment type="cofactor">
    <cofactor evidence="2">
        <name>Zn(2+)</name>
        <dbReference type="ChEBI" id="CHEBI:29105"/>
    </cofactor>
</comment>
<name>F0WLK4_9STRA</name>
<evidence type="ECO:0000256" key="4">
    <source>
        <dbReference type="ARBA" id="ARBA00004123"/>
    </source>
</evidence>
<organism evidence="14">
    <name type="scientific">Albugo laibachii Nc14</name>
    <dbReference type="NCBI Taxonomy" id="890382"/>
    <lineage>
        <taxon>Eukaryota</taxon>
        <taxon>Sar</taxon>
        <taxon>Stramenopiles</taxon>
        <taxon>Oomycota</taxon>
        <taxon>Peronosporomycetes</taxon>
        <taxon>Albuginales</taxon>
        <taxon>Albuginaceae</taxon>
        <taxon>Albugo</taxon>
    </lineage>
</organism>
<evidence type="ECO:0000256" key="12">
    <source>
        <dbReference type="ARBA" id="ARBA00023242"/>
    </source>
</evidence>
<evidence type="ECO:0000256" key="10">
    <source>
        <dbReference type="ARBA" id="ARBA00023004"/>
    </source>
</evidence>
<protein>
    <submittedName>
        <fullName evidence="14">Lariat debranching enzyme B putative</fullName>
    </submittedName>
</protein>
<dbReference type="GO" id="GO:0005634">
    <property type="term" value="C:nucleus"/>
    <property type="evidence" value="ECO:0007669"/>
    <property type="project" value="UniProtKB-SubCell"/>
</dbReference>
<keyword evidence="11" id="KW-0464">Manganese</keyword>
<dbReference type="AlphaFoldDB" id="F0WLK4"/>
<gene>
    <name evidence="14" type="primary">AlNc14C146G7391</name>
    <name evidence="14" type="ORF">ALNC14_083110</name>
</gene>
<evidence type="ECO:0000256" key="2">
    <source>
        <dbReference type="ARBA" id="ARBA00001947"/>
    </source>
</evidence>
<dbReference type="CDD" id="cd00844">
    <property type="entry name" value="MPP_Dbr1_N"/>
    <property type="match status" value="1"/>
</dbReference>
<keyword evidence="12" id="KW-0539">Nucleus</keyword>
<sequence>MTRKRSIYFLTFCQIPLKDHSTKVLVRIRTTSFTVFQNQSKFIVMVRVAIVGCAHGKLDEIYDTVRHMNEMDPVHPIRLLLCCGDFQSMRNNADLETMACPPKYRALNSFHEYYAGKKTAPVLTAFIGGNHEASNYLMDLRYGGWVAPRIFFLGFAGVIRIGGLRIAGLSGIFKPHAYHSGHFETMPLDQKTMRSVYHIRQLEIYRLSLLQHPQSDKIDIFLSHDWPRGVEQYGDVGKLVSKKPFFRKEIQANTLGNPATEYLLHELKPLYWFAAHLHVKFAAIVPQNSCPTELESDSNDSDSPNNHEMDRITSSTRFLALDKCLPGRDFLQVLEFPDALKEAPGNEEELLIKFDAEWLAILKATYHLETRSQMEIPLPNEKICVGSEEIDFVYSQVKKFKSKGSKWPNEWITEFVKTVPTHEEEPNVVAVRPGNPQTDTLLAFLELQHVVTVPYERKEATKDPNAITLDDEEMENKETFNLIG</sequence>
<dbReference type="Pfam" id="PF05011">
    <property type="entry name" value="DBR1"/>
    <property type="match status" value="1"/>
</dbReference>
<dbReference type="FunFam" id="3.60.21.10:FF:000035">
    <property type="entry name" value="Lariat debranching enzyme"/>
    <property type="match status" value="1"/>
</dbReference>
<comment type="similarity">
    <text evidence="5">Belongs to the lariat debranching enzyme family.</text>
</comment>
<evidence type="ECO:0000256" key="6">
    <source>
        <dbReference type="ARBA" id="ARBA00022664"/>
    </source>
</evidence>
<keyword evidence="9" id="KW-0862">Zinc</keyword>
<comment type="cofactor">
    <cofactor evidence="3">
        <name>Fe(2+)</name>
        <dbReference type="ChEBI" id="CHEBI:29033"/>
    </cofactor>
</comment>
<evidence type="ECO:0000256" key="9">
    <source>
        <dbReference type="ARBA" id="ARBA00022833"/>
    </source>
</evidence>
<reference evidence="14" key="1">
    <citation type="journal article" date="2011" name="PLoS Biol.">
        <title>Gene gain and loss during evolution of obligate parasitism in the white rust pathogen of Arabidopsis thaliana.</title>
        <authorList>
            <person name="Kemen E."/>
            <person name="Gardiner A."/>
            <person name="Schultz-Larsen T."/>
            <person name="Kemen A.C."/>
            <person name="Balmuth A.L."/>
            <person name="Robert-Seilaniantz A."/>
            <person name="Bailey K."/>
            <person name="Holub E."/>
            <person name="Studholme D.J."/>
            <person name="Maclean D."/>
            <person name="Jones J.D."/>
        </authorList>
    </citation>
    <scope>NUCLEOTIDE SEQUENCE</scope>
</reference>
<dbReference type="GO" id="GO:0000398">
    <property type="term" value="P:mRNA splicing, via spliceosome"/>
    <property type="evidence" value="ECO:0007669"/>
    <property type="project" value="TreeGrafter"/>
</dbReference>
<reference evidence="14" key="2">
    <citation type="submission" date="2011-02" db="EMBL/GenBank/DDBJ databases">
        <authorList>
            <person name="MacLean D."/>
        </authorList>
    </citation>
    <scope>NUCLEOTIDE SEQUENCE</scope>
</reference>
<dbReference type="InterPro" id="IPR041816">
    <property type="entry name" value="Dbr1_N"/>
</dbReference>
<evidence type="ECO:0000256" key="1">
    <source>
        <dbReference type="ARBA" id="ARBA00001936"/>
    </source>
</evidence>
<keyword evidence="8" id="KW-0378">Hydrolase</keyword>
<dbReference type="GO" id="GO:0008419">
    <property type="term" value="F:RNA lariat debranching enzyme activity"/>
    <property type="evidence" value="ECO:0007669"/>
    <property type="project" value="TreeGrafter"/>
</dbReference>
<dbReference type="PANTHER" id="PTHR12849">
    <property type="entry name" value="RNA LARIAT DEBRANCHING ENZYME"/>
    <property type="match status" value="1"/>
</dbReference>
<evidence type="ECO:0000256" key="11">
    <source>
        <dbReference type="ARBA" id="ARBA00023211"/>
    </source>
</evidence>
<evidence type="ECO:0000256" key="7">
    <source>
        <dbReference type="ARBA" id="ARBA00022723"/>
    </source>
</evidence>
<dbReference type="InterPro" id="IPR004843">
    <property type="entry name" value="Calcineurin-like_PHP"/>
</dbReference>
<evidence type="ECO:0000256" key="3">
    <source>
        <dbReference type="ARBA" id="ARBA00001954"/>
    </source>
</evidence>
<evidence type="ECO:0000259" key="13">
    <source>
        <dbReference type="SMART" id="SM01124"/>
    </source>
</evidence>
<dbReference type="SMART" id="SM01124">
    <property type="entry name" value="DBR1"/>
    <property type="match status" value="1"/>
</dbReference>
<evidence type="ECO:0000256" key="8">
    <source>
        <dbReference type="ARBA" id="ARBA00022801"/>
    </source>
</evidence>
<dbReference type="HOGENOM" id="CLU_005893_1_0_1"/>
<evidence type="ECO:0000256" key="5">
    <source>
        <dbReference type="ARBA" id="ARBA00006045"/>
    </source>
</evidence>
<dbReference type="GO" id="GO:0046872">
    <property type="term" value="F:metal ion binding"/>
    <property type="evidence" value="ECO:0007669"/>
    <property type="project" value="UniProtKB-KW"/>
</dbReference>
<comment type="subcellular location">
    <subcellularLocation>
        <location evidence="4">Nucleus</location>
    </subcellularLocation>
</comment>
<evidence type="ECO:0000313" key="14">
    <source>
        <dbReference type="EMBL" id="CCA22168.1"/>
    </source>
</evidence>
<dbReference type="InterPro" id="IPR029052">
    <property type="entry name" value="Metallo-depent_PP-like"/>
</dbReference>
<dbReference type="InterPro" id="IPR007708">
    <property type="entry name" value="DBR1_C"/>
</dbReference>
<dbReference type="Pfam" id="PF00149">
    <property type="entry name" value="Metallophos"/>
    <property type="match status" value="1"/>
</dbReference>
<comment type="cofactor">
    <cofactor evidence="1">
        <name>Mn(2+)</name>
        <dbReference type="ChEBI" id="CHEBI:29035"/>
    </cofactor>
</comment>
<keyword evidence="10" id="KW-0408">Iron</keyword>
<keyword evidence="7" id="KW-0479">Metal-binding</keyword>
<keyword evidence="6" id="KW-0507">mRNA processing</keyword>
<dbReference type="PANTHER" id="PTHR12849:SF0">
    <property type="entry name" value="LARIAT DEBRANCHING ENZYME"/>
    <property type="match status" value="1"/>
</dbReference>